<dbReference type="NCBIfam" id="TIGR00813">
    <property type="entry name" value="sss"/>
    <property type="match status" value="1"/>
</dbReference>
<dbReference type="GO" id="GO:0005412">
    <property type="term" value="F:D-glucose:sodium symporter activity"/>
    <property type="evidence" value="ECO:0007669"/>
    <property type="project" value="TreeGrafter"/>
</dbReference>
<feature type="transmembrane region" description="Helical" evidence="7">
    <location>
        <begin position="341"/>
        <end position="374"/>
    </location>
</feature>
<feature type="transmembrane region" description="Helical" evidence="7">
    <location>
        <begin position="134"/>
        <end position="159"/>
    </location>
</feature>
<proteinExistence type="inferred from homology"/>
<evidence type="ECO:0000256" key="1">
    <source>
        <dbReference type="ARBA" id="ARBA00004141"/>
    </source>
</evidence>
<evidence type="ECO:0000256" key="6">
    <source>
        <dbReference type="RuleBase" id="RU362091"/>
    </source>
</evidence>
<feature type="transmembrane region" description="Helical" evidence="7">
    <location>
        <begin position="256"/>
        <end position="274"/>
    </location>
</feature>
<keyword evidence="3 7" id="KW-0812">Transmembrane</keyword>
<keyword evidence="9" id="KW-1185">Reference proteome</keyword>
<dbReference type="RefSeq" id="WP_051923072.1">
    <property type="nucleotide sequence ID" value="NZ_JGZP01000026.1"/>
</dbReference>
<comment type="subcellular location">
    <subcellularLocation>
        <location evidence="1">Membrane</location>
        <topology evidence="1">Multi-pass membrane protein</topology>
    </subcellularLocation>
</comment>
<gene>
    <name evidence="8" type="ORF">BSTEL_2044</name>
</gene>
<feature type="transmembrane region" description="Helical" evidence="7">
    <location>
        <begin position="196"/>
        <end position="216"/>
    </location>
</feature>
<dbReference type="eggNOG" id="COG0591">
    <property type="taxonomic scope" value="Bacteria"/>
</dbReference>
<feature type="transmembrane region" description="Helical" evidence="7">
    <location>
        <begin position="423"/>
        <end position="445"/>
    </location>
</feature>
<dbReference type="GO" id="GO:0005886">
    <property type="term" value="C:plasma membrane"/>
    <property type="evidence" value="ECO:0007669"/>
    <property type="project" value="TreeGrafter"/>
</dbReference>
<accession>A0A087DE17</accession>
<feature type="transmembrane region" description="Helical" evidence="7">
    <location>
        <begin position="395"/>
        <end position="417"/>
    </location>
</feature>
<evidence type="ECO:0000256" key="5">
    <source>
        <dbReference type="ARBA" id="ARBA00023136"/>
    </source>
</evidence>
<feature type="transmembrane region" description="Helical" evidence="7">
    <location>
        <begin position="20"/>
        <end position="38"/>
    </location>
</feature>
<evidence type="ECO:0000256" key="3">
    <source>
        <dbReference type="ARBA" id="ARBA00022692"/>
    </source>
</evidence>
<keyword evidence="4 7" id="KW-1133">Transmembrane helix</keyword>
<dbReference type="Proteomes" id="UP000029004">
    <property type="component" value="Unassembled WGS sequence"/>
</dbReference>
<evidence type="ECO:0000313" key="8">
    <source>
        <dbReference type="EMBL" id="KFI93767.1"/>
    </source>
</evidence>
<reference evidence="8 9" key="1">
    <citation type="submission" date="2014-03" db="EMBL/GenBank/DDBJ databases">
        <title>Genomics of Bifidobacteria.</title>
        <authorList>
            <person name="Ventura M."/>
            <person name="Milani C."/>
            <person name="Lugli G.A."/>
        </authorList>
    </citation>
    <scope>NUCLEOTIDE SEQUENCE [LARGE SCALE GENOMIC DNA]</scope>
    <source>
        <strain evidence="8 9">DSM 23968</strain>
    </source>
</reference>
<comment type="similarity">
    <text evidence="2 6">Belongs to the sodium:solute symporter (SSF) (TC 2.A.21) family.</text>
</comment>
<evidence type="ECO:0000256" key="4">
    <source>
        <dbReference type="ARBA" id="ARBA00022989"/>
    </source>
</evidence>
<dbReference type="OrthoDB" id="9814523at2"/>
<dbReference type="AlphaFoldDB" id="A0A087DE17"/>
<keyword evidence="5 7" id="KW-0472">Membrane</keyword>
<feature type="transmembrane region" description="Helical" evidence="7">
    <location>
        <begin position="452"/>
        <end position="471"/>
    </location>
</feature>
<evidence type="ECO:0000313" key="9">
    <source>
        <dbReference type="Proteomes" id="UP000029004"/>
    </source>
</evidence>
<name>A0A087DE17_9BIFI</name>
<dbReference type="CDD" id="cd11478">
    <property type="entry name" value="SLC5sbd_u2"/>
    <property type="match status" value="1"/>
</dbReference>
<feature type="transmembrane region" description="Helical" evidence="7">
    <location>
        <begin position="295"/>
        <end position="321"/>
    </location>
</feature>
<dbReference type="PANTHER" id="PTHR11819">
    <property type="entry name" value="SOLUTE CARRIER FAMILY 5"/>
    <property type="match status" value="1"/>
</dbReference>
<feature type="transmembrane region" description="Helical" evidence="7">
    <location>
        <begin position="567"/>
        <end position="586"/>
    </location>
</feature>
<feature type="transmembrane region" description="Helical" evidence="7">
    <location>
        <begin position="58"/>
        <end position="80"/>
    </location>
</feature>
<dbReference type="PROSITE" id="PS50283">
    <property type="entry name" value="NA_SOLUT_SYMP_3"/>
    <property type="match status" value="1"/>
</dbReference>
<feature type="transmembrane region" description="Helical" evidence="7">
    <location>
        <begin position="491"/>
        <end position="510"/>
    </location>
</feature>
<comment type="caution">
    <text evidence="8">The sequence shown here is derived from an EMBL/GenBank/DDBJ whole genome shotgun (WGS) entry which is preliminary data.</text>
</comment>
<evidence type="ECO:0000256" key="7">
    <source>
        <dbReference type="SAM" id="Phobius"/>
    </source>
</evidence>
<dbReference type="PANTHER" id="PTHR11819:SF195">
    <property type="entry name" value="SODIUM_GLUCOSE COTRANSPORTER 4"/>
    <property type="match status" value="1"/>
</dbReference>
<dbReference type="Gene3D" id="1.20.1730.10">
    <property type="entry name" value="Sodium/glucose cotransporter"/>
    <property type="match status" value="1"/>
</dbReference>
<organism evidence="8 9">
    <name type="scientific">Bifidobacterium stellenboschense</name>
    <dbReference type="NCBI Taxonomy" id="762211"/>
    <lineage>
        <taxon>Bacteria</taxon>
        <taxon>Bacillati</taxon>
        <taxon>Actinomycetota</taxon>
        <taxon>Actinomycetes</taxon>
        <taxon>Bifidobacteriales</taxon>
        <taxon>Bifidobacteriaceae</taxon>
        <taxon>Bifidobacterium</taxon>
    </lineage>
</organism>
<dbReference type="STRING" id="762211.BSTEL_2044"/>
<feature type="transmembrane region" description="Helical" evidence="7">
    <location>
        <begin position="165"/>
        <end position="184"/>
    </location>
</feature>
<dbReference type="EMBL" id="JGZP01000026">
    <property type="protein sequence ID" value="KFI93767.1"/>
    <property type="molecule type" value="Genomic_DNA"/>
</dbReference>
<dbReference type="InterPro" id="IPR038377">
    <property type="entry name" value="Na/Glc_symporter_sf"/>
</dbReference>
<dbReference type="Pfam" id="PF00474">
    <property type="entry name" value="SSF"/>
    <property type="match status" value="1"/>
</dbReference>
<protein>
    <submittedName>
        <fullName evidence="8">SSS sodium solute transporter superfamily protein</fullName>
    </submittedName>
</protein>
<dbReference type="InterPro" id="IPR001734">
    <property type="entry name" value="Na/solute_symporter"/>
</dbReference>
<sequence length="587" mass="63389">MPTTVLAAADSGIKLNLQPIDYAILVFYFVVVIAIGWISGRRMKSSTDFLLAGRSMPAWITGIAFMAANLGATEIFGMAANGAQIGMSTLHYYIIGAIPAMVFLGIFMMPFYYGSGVRSVPEFMYRRFGKSAHLVCSLCFATSTLLISGINLYAMAIIIEAMLGWSQISAIIFSGVIVLVYTYLGGLKSAVYNEVMQFFVILAALIPLTVVGLRNIGGWEGLKTSLAATPGIGDLHLSTWQGTGIGNVTNPMGADWFTIVMGLGFVISFGYWTTNFTEVQRAFSAKDMTAARRTPIYACFPKLFVGFLVIIPGCIAAAVLSKQFASGALTYNESIPKLIQMYLPSGVLGIAVTGLMASFMAGMAANVSSFNTVFTYDLLQDYIKPGKPDSYYFKAGRIITIVGVLISVGTAFVASQFGNIMTYMQVLFGFFNSPLFAVFILGLFFKRITPAGATAGYVVGIIAPFCVYLWYLKSVADGNPIFPTATSGTLYQAEISLASAMVVAIVVSLVTKPKPDSEIEGLTFATGGMKYFRYDIMEDAEAHDKGQVLDKAARTAAVQKERKDNHVTIFLGILALVISVIQYAIFF</sequence>
<evidence type="ECO:0000256" key="2">
    <source>
        <dbReference type="ARBA" id="ARBA00006434"/>
    </source>
</evidence>
<feature type="transmembrane region" description="Helical" evidence="7">
    <location>
        <begin position="92"/>
        <end position="113"/>
    </location>
</feature>